<name>A0A4V2URU9_9FIRM</name>
<comment type="catalytic activity">
    <reaction evidence="10">
        <text>S-methyl-5'-thioadenosine + phosphate = 5-(methylsulfanyl)-alpha-D-ribose 1-phosphate + adenine</text>
        <dbReference type="Rhea" id="RHEA:11852"/>
        <dbReference type="ChEBI" id="CHEBI:16708"/>
        <dbReference type="ChEBI" id="CHEBI:17509"/>
        <dbReference type="ChEBI" id="CHEBI:43474"/>
        <dbReference type="ChEBI" id="CHEBI:58533"/>
        <dbReference type="EC" id="2.4.2.28"/>
    </reaction>
    <physiologicalReaction direction="left-to-right" evidence="10">
        <dbReference type="Rhea" id="RHEA:11853"/>
    </physiologicalReaction>
</comment>
<organism evidence="12 13">
    <name type="scientific">Pectinatus cerevisiiphilus</name>
    <dbReference type="NCBI Taxonomy" id="86956"/>
    <lineage>
        <taxon>Bacteria</taxon>
        <taxon>Bacillati</taxon>
        <taxon>Bacillota</taxon>
        <taxon>Negativicutes</taxon>
        <taxon>Selenomonadales</taxon>
        <taxon>Selenomonadaceae</taxon>
        <taxon>Pectinatus</taxon>
    </lineage>
</organism>
<reference evidence="12 13" key="1">
    <citation type="submission" date="2019-03" db="EMBL/GenBank/DDBJ databases">
        <title>Genomic Encyclopedia of Type Strains, Phase IV (KMG-IV): sequencing the most valuable type-strain genomes for metagenomic binning, comparative biology and taxonomic classification.</title>
        <authorList>
            <person name="Goeker M."/>
        </authorList>
    </citation>
    <scope>NUCLEOTIDE SEQUENCE [LARGE SCALE GENOMIC DNA]</scope>
    <source>
        <strain evidence="12 13">DSM 20467</strain>
    </source>
</reference>
<dbReference type="EMBL" id="SMAA01000009">
    <property type="protein sequence ID" value="TCS78742.1"/>
    <property type="molecule type" value="Genomic_DNA"/>
</dbReference>
<sequence length="272" mass="29741">MKLEPAVYTLSVFNKFKDRVVHGISQRSGGSSNGCYSSLNLGLHVGDNADAVVENRKRFSKQMGTDLSRVVCCEQVHGTNIHVVTKKDMGSGAFTLDDIIKDTDGLVTNEKNIPLMLFFADCAPLLIYDPQHNAIGLAHAGWRGTVGNIAANTLQVMHDTYGTEPSDCIAAIGPCIGQCCYEIGDNVAEKFISLFSSLSVPSSVLSQILLRRADKYHLSLYEANKELLLLQGVKMENIAAEHCCTSCNVEKFYSYRAENGKTGRHAALIYLK</sequence>
<dbReference type="InterPro" id="IPR038371">
    <property type="entry name" value="Cu_polyphenol_OxRdtase_sf"/>
</dbReference>
<evidence type="ECO:0000256" key="6">
    <source>
        <dbReference type="ARBA" id="ARBA00022801"/>
    </source>
</evidence>
<comment type="function">
    <text evidence="2">Purine nucleoside enzyme that catalyzes the phosphorolysis of adenosine and inosine nucleosides, yielding D-ribose 1-phosphate and the respective free bases, adenine and hypoxanthine. Also catalyzes the phosphorolysis of S-methyl-5'-thioadenosine into adenine and S-methyl-5-thio-alpha-D-ribose 1-phosphate. Also has adenosine deaminase activity.</text>
</comment>
<keyword evidence="5" id="KW-0479">Metal-binding</keyword>
<evidence type="ECO:0000256" key="8">
    <source>
        <dbReference type="ARBA" id="ARBA00047989"/>
    </source>
</evidence>
<comment type="caution">
    <text evidence="12">The sequence shown here is derived from an EMBL/GenBank/DDBJ whole genome shotgun (WGS) entry which is preliminary data.</text>
</comment>
<dbReference type="GO" id="GO:0005507">
    <property type="term" value="F:copper ion binding"/>
    <property type="evidence" value="ECO:0007669"/>
    <property type="project" value="TreeGrafter"/>
</dbReference>
<evidence type="ECO:0000256" key="1">
    <source>
        <dbReference type="ARBA" id="ARBA00000553"/>
    </source>
</evidence>
<dbReference type="NCBIfam" id="TIGR00726">
    <property type="entry name" value="peptidoglycan editing factor PgeF"/>
    <property type="match status" value="1"/>
</dbReference>
<dbReference type="PANTHER" id="PTHR30616:SF2">
    <property type="entry name" value="PURINE NUCLEOSIDE PHOSPHORYLASE LACC1"/>
    <property type="match status" value="1"/>
</dbReference>
<comment type="catalytic activity">
    <reaction evidence="9">
        <text>adenosine + phosphate = alpha-D-ribose 1-phosphate + adenine</text>
        <dbReference type="Rhea" id="RHEA:27642"/>
        <dbReference type="ChEBI" id="CHEBI:16335"/>
        <dbReference type="ChEBI" id="CHEBI:16708"/>
        <dbReference type="ChEBI" id="CHEBI:43474"/>
        <dbReference type="ChEBI" id="CHEBI:57720"/>
        <dbReference type="EC" id="2.4.2.1"/>
    </reaction>
    <physiologicalReaction direction="left-to-right" evidence="9">
        <dbReference type="Rhea" id="RHEA:27643"/>
    </physiologicalReaction>
</comment>
<accession>A0A4V2URU9</accession>
<dbReference type="InterPro" id="IPR003730">
    <property type="entry name" value="Cu_polyphenol_OxRdtase"/>
</dbReference>
<comment type="catalytic activity">
    <reaction evidence="1">
        <text>inosine + phosphate = alpha-D-ribose 1-phosphate + hypoxanthine</text>
        <dbReference type="Rhea" id="RHEA:27646"/>
        <dbReference type="ChEBI" id="CHEBI:17368"/>
        <dbReference type="ChEBI" id="CHEBI:17596"/>
        <dbReference type="ChEBI" id="CHEBI:43474"/>
        <dbReference type="ChEBI" id="CHEBI:57720"/>
        <dbReference type="EC" id="2.4.2.1"/>
    </reaction>
    <physiologicalReaction direction="left-to-right" evidence="1">
        <dbReference type="Rhea" id="RHEA:27647"/>
    </physiologicalReaction>
</comment>
<evidence type="ECO:0000313" key="13">
    <source>
        <dbReference type="Proteomes" id="UP000295188"/>
    </source>
</evidence>
<keyword evidence="4" id="KW-0808">Transferase</keyword>
<evidence type="ECO:0000256" key="4">
    <source>
        <dbReference type="ARBA" id="ARBA00022679"/>
    </source>
</evidence>
<protein>
    <recommendedName>
        <fullName evidence="11">Purine nucleoside phosphorylase</fullName>
    </recommendedName>
</protein>
<proteinExistence type="inferred from homology"/>
<dbReference type="InterPro" id="IPR011324">
    <property type="entry name" value="Cytotoxic_necrot_fac-like_cat"/>
</dbReference>
<comment type="catalytic activity">
    <reaction evidence="8">
        <text>adenosine + H2O + H(+) = inosine + NH4(+)</text>
        <dbReference type="Rhea" id="RHEA:24408"/>
        <dbReference type="ChEBI" id="CHEBI:15377"/>
        <dbReference type="ChEBI" id="CHEBI:15378"/>
        <dbReference type="ChEBI" id="CHEBI:16335"/>
        <dbReference type="ChEBI" id="CHEBI:17596"/>
        <dbReference type="ChEBI" id="CHEBI:28938"/>
        <dbReference type="EC" id="3.5.4.4"/>
    </reaction>
    <physiologicalReaction direction="left-to-right" evidence="8">
        <dbReference type="Rhea" id="RHEA:24409"/>
    </physiologicalReaction>
</comment>
<dbReference type="PANTHER" id="PTHR30616">
    <property type="entry name" value="UNCHARACTERIZED PROTEIN YFIH"/>
    <property type="match status" value="1"/>
</dbReference>
<evidence type="ECO:0000256" key="3">
    <source>
        <dbReference type="ARBA" id="ARBA00007353"/>
    </source>
</evidence>
<evidence type="ECO:0000256" key="5">
    <source>
        <dbReference type="ARBA" id="ARBA00022723"/>
    </source>
</evidence>
<evidence type="ECO:0000256" key="9">
    <source>
        <dbReference type="ARBA" id="ARBA00048968"/>
    </source>
</evidence>
<evidence type="ECO:0000256" key="7">
    <source>
        <dbReference type="ARBA" id="ARBA00022833"/>
    </source>
</evidence>
<evidence type="ECO:0000256" key="2">
    <source>
        <dbReference type="ARBA" id="ARBA00003215"/>
    </source>
</evidence>
<dbReference type="OrthoDB" id="4279at2"/>
<gene>
    <name evidence="12" type="ORF">EDC37_109101</name>
</gene>
<dbReference type="GO" id="GO:0016787">
    <property type="term" value="F:hydrolase activity"/>
    <property type="evidence" value="ECO:0007669"/>
    <property type="project" value="UniProtKB-KW"/>
</dbReference>
<keyword evidence="6" id="KW-0378">Hydrolase</keyword>
<dbReference type="Proteomes" id="UP000295188">
    <property type="component" value="Unassembled WGS sequence"/>
</dbReference>
<evidence type="ECO:0000256" key="11">
    <source>
        <dbReference type="RuleBase" id="RU361274"/>
    </source>
</evidence>
<dbReference type="Gene3D" id="3.60.140.10">
    <property type="entry name" value="CNF1/YfiH-like putative cysteine hydrolases"/>
    <property type="match status" value="1"/>
</dbReference>
<evidence type="ECO:0000256" key="10">
    <source>
        <dbReference type="ARBA" id="ARBA00049893"/>
    </source>
</evidence>
<keyword evidence="13" id="KW-1185">Reference proteome</keyword>
<dbReference type="SUPFAM" id="SSF64438">
    <property type="entry name" value="CNF1/YfiH-like putative cysteine hydrolases"/>
    <property type="match status" value="1"/>
</dbReference>
<dbReference type="GO" id="GO:0017061">
    <property type="term" value="F:S-methyl-5-thioadenosine phosphorylase activity"/>
    <property type="evidence" value="ECO:0007669"/>
    <property type="project" value="UniProtKB-EC"/>
</dbReference>
<keyword evidence="7" id="KW-0862">Zinc</keyword>
<dbReference type="AlphaFoldDB" id="A0A4V2URU9"/>
<evidence type="ECO:0000313" key="12">
    <source>
        <dbReference type="EMBL" id="TCS78742.1"/>
    </source>
</evidence>
<comment type="similarity">
    <text evidence="3 11">Belongs to the purine nucleoside phosphorylase YfiH/LACC1 family.</text>
</comment>
<dbReference type="RefSeq" id="WP_132549779.1">
    <property type="nucleotide sequence ID" value="NZ_SMAA01000009.1"/>
</dbReference>
<dbReference type="CDD" id="cd16833">
    <property type="entry name" value="YfiH"/>
    <property type="match status" value="1"/>
</dbReference>
<dbReference type="Pfam" id="PF02578">
    <property type="entry name" value="Cu-oxidase_4"/>
    <property type="match status" value="1"/>
</dbReference>